<dbReference type="InterPro" id="IPR050678">
    <property type="entry name" value="DNA_Partitioning_ATPase"/>
</dbReference>
<evidence type="ECO:0000313" key="4">
    <source>
        <dbReference type="Proteomes" id="UP000010472"/>
    </source>
</evidence>
<dbReference type="HOGENOM" id="CLU_037612_1_2_3"/>
<dbReference type="FunFam" id="3.40.50.300:FF:000285">
    <property type="entry name" value="Sporulation initiation inhibitor Soj"/>
    <property type="match status" value="1"/>
</dbReference>
<protein>
    <submittedName>
        <fullName evidence="3">Cobyrinic acid ac-diamide synthase</fullName>
    </submittedName>
</protein>
<dbReference type="eggNOG" id="COG1192">
    <property type="taxonomic scope" value="Bacteria"/>
</dbReference>
<dbReference type="Gene3D" id="3.40.50.300">
    <property type="entry name" value="P-loop containing nucleotide triphosphate hydrolases"/>
    <property type="match status" value="1"/>
</dbReference>
<dbReference type="Pfam" id="PF13614">
    <property type="entry name" value="AAA_31"/>
    <property type="match status" value="1"/>
</dbReference>
<name>K9VV48_9CYAN</name>
<evidence type="ECO:0000256" key="1">
    <source>
        <dbReference type="ARBA" id="ARBA00006976"/>
    </source>
</evidence>
<evidence type="ECO:0000259" key="2">
    <source>
        <dbReference type="Pfam" id="PF13614"/>
    </source>
</evidence>
<feature type="domain" description="AAA" evidence="2">
    <location>
        <begin position="4"/>
        <end position="177"/>
    </location>
</feature>
<evidence type="ECO:0000313" key="3">
    <source>
        <dbReference type="EMBL" id="AFZ11367.1"/>
    </source>
</evidence>
<dbReference type="EMBL" id="CP003620">
    <property type="protein sequence ID" value="AFZ11367.1"/>
    <property type="molecule type" value="Genomic_DNA"/>
</dbReference>
<dbReference type="SUPFAM" id="SSF52540">
    <property type="entry name" value="P-loop containing nucleoside triphosphate hydrolases"/>
    <property type="match status" value="1"/>
</dbReference>
<organism evidence="3 4">
    <name type="scientific">Crinalium epipsammum PCC 9333</name>
    <dbReference type="NCBI Taxonomy" id="1173022"/>
    <lineage>
        <taxon>Bacteria</taxon>
        <taxon>Bacillati</taxon>
        <taxon>Cyanobacteriota</taxon>
        <taxon>Cyanophyceae</taxon>
        <taxon>Gomontiellales</taxon>
        <taxon>Gomontiellaceae</taxon>
        <taxon>Crinalium</taxon>
    </lineage>
</organism>
<dbReference type="STRING" id="1173022.Cri9333_0393"/>
<dbReference type="KEGG" id="cep:Cri9333_0393"/>
<dbReference type="OrthoDB" id="477717at2"/>
<dbReference type="AlphaFoldDB" id="K9VV48"/>
<dbReference type="InterPro" id="IPR027417">
    <property type="entry name" value="P-loop_NTPase"/>
</dbReference>
<dbReference type="PIRSF" id="PIRSF009320">
    <property type="entry name" value="Nuc_binding_HP_1000"/>
    <property type="match status" value="1"/>
</dbReference>
<dbReference type="PANTHER" id="PTHR13696:SF99">
    <property type="entry name" value="COBYRINIC ACID AC-DIAMIDE SYNTHASE"/>
    <property type="match status" value="1"/>
</dbReference>
<keyword evidence="4" id="KW-1185">Reference proteome</keyword>
<reference evidence="3 4" key="1">
    <citation type="submission" date="2012-06" db="EMBL/GenBank/DDBJ databases">
        <title>Finished chromosome of genome of Crinalium epipsammum PCC 9333.</title>
        <authorList>
            <consortium name="US DOE Joint Genome Institute"/>
            <person name="Gugger M."/>
            <person name="Coursin T."/>
            <person name="Rippka R."/>
            <person name="Tandeau De Marsac N."/>
            <person name="Huntemann M."/>
            <person name="Wei C.-L."/>
            <person name="Han J."/>
            <person name="Detter J.C."/>
            <person name="Han C."/>
            <person name="Tapia R."/>
            <person name="Davenport K."/>
            <person name="Daligault H."/>
            <person name="Erkkila T."/>
            <person name="Gu W."/>
            <person name="Munk A.C.C."/>
            <person name="Teshima H."/>
            <person name="Xu Y."/>
            <person name="Chain P."/>
            <person name="Chen A."/>
            <person name="Krypides N."/>
            <person name="Mavromatis K."/>
            <person name="Markowitz V."/>
            <person name="Szeto E."/>
            <person name="Ivanova N."/>
            <person name="Mikhailova N."/>
            <person name="Ovchinnikova G."/>
            <person name="Pagani I."/>
            <person name="Pati A."/>
            <person name="Goodwin L."/>
            <person name="Peters L."/>
            <person name="Pitluck S."/>
            <person name="Woyke T."/>
            <person name="Kerfeld C."/>
        </authorList>
    </citation>
    <scope>NUCLEOTIDE SEQUENCE [LARGE SCALE GENOMIC DNA]</scope>
    <source>
        <strain evidence="3 4">PCC 9333</strain>
    </source>
</reference>
<dbReference type="InterPro" id="IPR025669">
    <property type="entry name" value="AAA_dom"/>
</dbReference>
<dbReference type="Proteomes" id="UP000010472">
    <property type="component" value="Chromosome"/>
</dbReference>
<comment type="similarity">
    <text evidence="1">Belongs to the ParA family.</text>
</comment>
<sequence length="253" mass="27694">MAQAKVIALFNQAGGVGKTTITLNLGYQLSRRGNKVMLIDIDPQASLTLFMGVDSHTLEKTLFDAIVNEEPLSIHTNIHGMDIAPTNINLSAAELQLVNMDFREIRLKDAIAPIKDSYDFILIDCPPSLGLLSYISLIAATHVLVPIETHYKAFEGTNLLLQTVARVKKKGNRSLQIAGFVPSRYAATNSQDQRTLKAIQEQFSAVSSVFDPVPRLTAFADASEKQVPLAVYDPKSSAVKILDQLAAKMEELN</sequence>
<dbReference type="PANTHER" id="PTHR13696">
    <property type="entry name" value="P-LOOP CONTAINING NUCLEOSIDE TRIPHOSPHATE HYDROLASE"/>
    <property type="match status" value="1"/>
</dbReference>
<proteinExistence type="inferred from homology"/>
<dbReference type="CDD" id="cd02042">
    <property type="entry name" value="ParAB_family"/>
    <property type="match status" value="1"/>
</dbReference>
<gene>
    <name evidence="3" type="ORF">Cri9333_0393</name>
</gene>
<dbReference type="RefSeq" id="WP_015201508.1">
    <property type="nucleotide sequence ID" value="NC_019753.1"/>
</dbReference>
<accession>K9VV48</accession>
<dbReference type="PATRIC" id="fig|1173022.3.peg.415"/>